<dbReference type="PANTHER" id="PTHR42781">
    <property type="entry name" value="SPERMIDINE/PUTRESCINE IMPORT ATP-BINDING PROTEIN POTA"/>
    <property type="match status" value="1"/>
</dbReference>
<keyword evidence="4 6" id="KW-0067">ATP-binding</keyword>
<evidence type="ECO:0000256" key="1">
    <source>
        <dbReference type="ARBA" id="ARBA00005417"/>
    </source>
</evidence>
<proteinExistence type="inferred from homology"/>
<dbReference type="Pfam" id="PF08402">
    <property type="entry name" value="TOBE_2"/>
    <property type="match status" value="1"/>
</dbReference>
<name>A0ABU0G3E7_9HYPH</name>
<keyword evidence="3" id="KW-0547">Nucleotide-binding</keyword>
<evidence type="ECO:0000259" key="5">
    <source>
        <dbReference type="PROSITE" id="PS50893"/>
    </source>
</evidence>
<reference evidence="6 7" key="1">
    <citation type="submission" date="2023-07" db="EMBL/GenBank/DDBJ databases">
        <title>Genomic Encyclopedia of Type Strains, Phase IV (KMG-IV): sequencing the most valuable type-strain genomes for metagenomic binning, comparative biology and taxonomic classification.</title>
        <authorList>
            <person name="Goeker M."/>
        </authorList>
    </citation>
    <scope>NUCLEOTIDE SEQUENCE [LARGE SCALE GENOMIC DNA]</scope>
    <source>
        <strain evidence="6 7">DSM 1111</strain>
    </source>
</reference>
<evidence type="ECO:0000256" key="3">
    <source>
        <dbReference type="ARBA" id="ARBA00022741"/>
    </source>
</evidence>
<dbReference type="Gene3D" id="2.40.50.100">
    <property type="match status" value="1"/>
</dbReference>
<dbReference type="InterPro" id="IPR012340">
    <property type="entry name" value="NA-bd_OB-fold"/>
</dbReference>
<dbReference type="Gene3D" id="2.40.50.140">
    <property type="entry name" value="Nucleic acid-binding proteins"/>
    <property type="match status" value="1"/>
</dbReference>
<dbReference type="SUPFAM" id="SSF50331">
    <property type="entry name" value="MOP-like"/>
    <property type="match status" value="1"/>
</dbReference>
<dbReference type="PROSITE" id="PS00211">
    <property type="entry name" value="ABC_TRANSPORTER_1"/>
    <property type="match status" value="1"/>
</dbReference>
<evidence type="ECO:0000313" key="6">
    <source>
        <dbReference type="EMBL" id="MDQ0419864.1"/>
    </source>
</evidence>
<dbReference type="InterPro" id="IPR013611">
    <property type="entry name" value="Transp-assoc_OB_typ2"/>
</dbReference>
<protein>
    <submittedName>
        <fullName evidence="6">Spermidine/putrescine transport system ATP-binding protein</fullName>
    </submittedName>
</protein>
<accession>A0ABU0G3E7</accession>
<comment type="caution">
    <text evidence="6">The sequence shown here is derived from an EMBL/GenBank/DDBJ whole genome shotgun (WGS) entry which is preliminary data.</text>
</comment>
<dbReference type="SMART" id="SM00382">
    <property type="entry name" value="AAA"/>
    <property type="match status" value="1"/>
</dbReference>
<dbReference type="InterPro" id="IPR050093">
    <property type="entry name" value="ABC_SmlMolc_Importer"/>
</dbReference>
<keyword evidence="2" id="KW-0813">Transport</keyword>
<keyword evidence="7" id="KW-1185">Reference proteome</keyword>
<organism evidence="6 7">
    <name type="scientific">Peteryoungia aggregata LMG 23059</name>
    <dbReference type="NCBI Taxonomy" id="1368425"/>
    <lineage>
        <taxon>Bacteria</taxon>
        <taxon>Pseudomonadati</taxon>
        <taxon>Pseudomonadota</taxon>
        <taxon>Alphaproteobacteria</taxon>
        <taxon>Hyphomicrobiales</taxon>
        <taxon>Rhizobiaceae</taxon>
        <taxon>Peteryoungia</taxon>
    </lineage>
</organism>
<dbReference type="GO" id="GO:0005524">
    <property type="term" value="F:ATP binding"/>
    <property type="evidence" value="ECO:0007669"/>
    <property type="project" value="UniProtKB-KW"/>
</dbReference>
<dbReference type="EMBL" id="JAUSUW010000002">
    <property type="protein sequence ID" value="MDQ0419864.1"/>
    <property type="molecule type" value="Genomic_DNA"/>
</dbReference>
<evidence type="ECO:0000256" key="4">
    <source>
        <dbReference type="ARBA" id="ARBA00022840"/>
    </source>
</evidence>
<dbReference type="InterPro" id="IPR003593">
    <property type="entry name" value="AAA+_ATPase"/>
</dbReference>
<feature type="domain" description="ABC transporter" evidence="5">
    <location>
        <begin position="7"/>
        <end position="237"/>
    </location>
</feature>
<dbReference type="InterPro" id="IPR008995">
    <property type="entry name" value="Mo/tungstate-bd_C_term_dom"/>
</dbReference>
<dbReference type="InterPro" id="IPR027417">
    <property type="entry name" value="P-loop_NTPase"/>
</dbReference>
<dbReference type="PANTHER" id="PTHR42781:SF4">
    <property type="entry name" value="SPERMIDINE_PUTRESCINE IMPORT ATP-BINDING PROTEIN POTA"/>
    <property type="match status" value="1"/>
</dbReference>
<dbReference type="Gene3D" id="3.40.50.300">
    <property type="entry name" value="P-loop containing nucleotide triphosphate hydrolases"/>
    <property type="match status" value="1"/>
</dbReference>
<dbReference type="SUPFAM" id="SSF52540">
    <property type="entry name" value="P-loop containing nucleoside triphosphate hydrolases"/>
    <property type="match status" value="1"/>
</dbReference>
<evidence type="ECO:0000313" key="7">
    <source>
        <dbReference type="Proteomes" id="UP001238496"/>
    </source>
</evidence>
<evidence type="ECO:0000256" key="2">
    <source>
        <dbReference type="ARBA" id="ARBA00022448"/>
    </source>
</evidence>
<gene>
    <name evidence="6" type="ORF">J2045_000877</name>
</gene>
<dbReference type="Proteomes" id="UP001238496">
    <property type="component" value="Unassembled WGS sequence"/>
</dbReference>
<comment type="similarity">
    <text evidence="1">Belongs to the ABC transporter superfamily.</text>
</comment>
<dbReference type="InterPro" id="IPR003439">
    <property type="entry name" value="ABC_transporter-like_ATP-bd"/>
</dbReference>
<dbReference type="PROSITE" id="PS50893">
    <property type="entry name" value="ABC_TRANSPORTER_2"/>
    <property type="match status" value="1"/>
</dbReference>
<dbReference type="InterPro" id="IPR017871">
    <property type="entry name" value="ABC_transporter-like_CS"/>
</dbReference>
<dbReference type="Pfam" id="PF00005">
    <property type="entry name" value="ABC_tran"/>
    <property type="match status" value="1"/>
</dbReference>
<sequence>MSDMPMIAISGVNKFYGIYKALTDISLDIASGEFFSLLGPSGCGKTTLLRSIAGFETPSSGDIRIDGQSVIGVPPNRRPTNMVFQSYAIFPHLNVEENVSYGLKRLKLGEVEERRRVAEALEQVRLGDLGRRRGHELSGGQRQRVALARALVLRPKVLLLDEPLSALDKKLREEMQSELRALQKAVGITFVLVTHDQYEALALSDRVAVMFGGRIAQVATPKELYQHPLTRLTADFLGGMNFLSGRVVETVGDMLAVDTERFGRLRLAAAASGGRLGDRITLGIRPERLRLLWDGDHADHELHGIVSDRAYFGETTHLSVRVEGLEQPLQMIETNTYGADDLPIGERIRLAYDPEAFVALADDKVEDRIRTLV</sequence>